<dbReference type="EMBL" id="CAJJDO010000034">
    <property type="protein sequence ID" value="CAD8160394.1"/>
    <property type="molecule type" value="Genomic_DNA"/>
</dbReference>
<protein>
    <submittedName>
        <fullName evidence="1">Uncharacterized protein</fullName>
    </submittedName>
</protein>
<dbReference type="AlphaFoldDB" id="A0A8S1U760"/>
<proteinExistence type="predicted"/>
<evidence type="ECO:0000313" key="1">
    <source>
        <dbReference type="EMBL" id="CAD8160394.1"/>
    </source>
</evidence>
<keyword evidence="2" id="KW-1185">Reference proteome</keyword>
<accession>A0A8S1U760</accession>
<organism evidence="1 2">
    <name type="scientific">Paramecium pentaurelia</name>
    <dbReference type="NCBI Taxonomy" id="43138"/>
    <lineage>
        <taxon>Eukaryota</taxon>
        <taxon>Sar</taxon>
        <taxon>Alveolata</taxon>
        <taxon>Ciliophora</taxon>
        <taxon>Intramacronucleata</taxon>
        <taxon>Oligohymenophorea</taxon>
        <taxon>Peniculida</taxon>
        <taxon>Parameciidae</taxon>
        <taxon>Paramecium</taxon>
    </lineage>
</organism>
<dbReference type="Proteomes" id="UP000689195">
    <property type="component" value="Unassembled WGS sequence"/>
</dbReference>
<name>A0A8S1U760_9CILI</name>
<evidence type="ECO:0000313" key="2">
    <source>
        <dbReference type="Proteomes" id="UP000689195"/>
    </source>
</evidence>
<sequence>MQRRFYFQKYEKLSSPDNLLKRLNNEATKPKFIDYILKNVNIQEKKKMIQGYNQRVSKSLDPIRNIRMDTQTLQEEYFKFLTNIQDGTQINFINTEQIQEIYNSPQKNQSLSKVLAFKHQLINPF</sequence>
<comment type="caution">
    <text evidence="1">The sequence shown here is derived from an EMBL/GenBank/DDBJ whole genome shotgun (WGS) entry which is preliminary data.</text>
</comment>
<gene>
    <name evidence="1" type="ORF">PPENT_87.1.T0340314</name>
</gene>
<reference evidence="1" key="1">
    <citation type="submission" date="2021-01" db="EMBL/GenBank/DDBJ databases">
        <authorList>
            <consortium name="Genoscope - CEA"/>
            <person name="William W."/>
        </authorList>
    </citation>
    <scope>NUCLEOTIDE SEQUENCE</scope>
</reference>